<evidence type="ECO:0000256" key="4">
    <source>
        <dbReference type="ARBA" id="ARBA00022839"/>
    </source>
</evidence>
<dbReference type="PANTHER" id="PTHR30008:SF0">
    <property type="entry name" value="EXODEOXYRIBONUCLEASE 7 LARGE SUBUNIT"/>
    <property type="match status" value="1"/>
</dbReference>
<protein>
    <recommendedName>
        <fullName evidence="5">Exodeoxyribonuclease 7 large subunit</fullName>
        <ecNumber evidence="5">3.1.11.6</ecNumber>
    </recommendedName>
    <alternativeName>
        <fullName evidence="5">Exodeoxyribonuclease VII large subunit</fullName>
        <shortName evidence="5">Exonuclease VII large subunit</shortName>
    </alternativeName>
</protein>
<evidence type="ECO:0000313" key="10">
    <source>
        <dbReference type="Proteomes" id="UP000010445"/>
    </source>
</evidence>
<comment type="catalytic activity">
    <reaction evidence="5 6">
        <text>Exonucleolytic cleavage in either 5'- to 3'- or 3'- to 5'-direction to yield nucleoside 5'-phosphates.</text>
        <dbReference type="EC" id="3.1.11.6"/>
    </reaction>
</comment>
<comment type="subcellular location">
    <subcellularLocation>
        <location evidence="5 6">Cytoplasm</location>
    </subcellularLocation>
</comment>
<dbReference type="EMBL" id="AMEM01000005">
    <property type="protein sequence ID" value="EKX92424.1"/>
    <property type="molecule type" value="Genomic_DNA"/>
</dbReference>
<evidence type="ECO:0000256" key="5">
    <source>
        <dbReference type="HAMAP-Rule" id="MF_00378"/>
    </source>
</evidence>
<dbReference type="CDD" id="cd04489">
    <property type="entry name" value="ExoVII_LU_OBF"/>
    <property type="match status" value="1"/>
</dbReference>
<dbReference type="OrthoDB" id="9802795at2"/>
<dbReference type="Pfam" id="PF13742">
    <property type="entry name" value="tRNA_anti_2"/>
    <property type="match status" value="1"/>
</dbReference>
<dbReference type="Pfam" id="PF02601">
    <property type="entry name" value="Exonuc_VII_L"/>
    <property type="match status" value="1"/>
</dbReference>
<keyword evidence="3 5" id="KW-0378">Hydrolase</keyword>
<keyword evidence="10" id="KW-1185">Reference proteome</keyword>
<organism evidence="9 10">
    <name type="scientific">Corynebacterium durum F0235</name>
    <dbReference type="NCBI Taxonomy" id="1035195"/>
    <lineage>
        <taxon>Bacteria</taxon>
        <taxon>Bacillati</taxon>
        <taxon>Actinomycetota</taxon>
        <taxon>Actinomycetes</taxon>
        <taxon>Mycobacteriales</taxon>
        <taxon>Corynebacteriaceae</taxon>
        <taxon>Corynebacterium</taxon>
    </lineage>
</organism>
<dbReference type="GO" id="GO:0005737">
    <property type="term" value="C:cytoplasm"/>
    <property type="evidence" value="ECO:0007669"/>
    <property type="project" value="UniProtKB-SubCell"/>
</dbReference>
<keyword evidence="2 5" id="KW-0540">Nuclease</keyword>
<evidence type="ECO:0000259" key="8">
    <source>
        <dbReference type="Pfam" id="PF13742"/>
    </source>
</evidence>
<feature type="domain" description="OB-fold nucleic acid binding" evidence="8">
    <location>
        <begin position="13"/>
        <end position="107"/>
    </location>
</feature>
<dbReference type="RefSeq" id="WP_006061787.1">
    <property type="nucleotide sequence ID" value="NZ_KB290821.1"/>
</dbReference>
<feature type="domain" description="Exonuclease VII large subunit C-terminal" evidence="7">
    <location>
        <begin position="130"/>
        <end position="325"/>
    </location>
</feature>
<evidence type="ECO:0000256" key="3">
    <source>
        <dbReference type="ARBA" id="ARBA00022801"/>
    </source>
</evidence>
<dbReference type="HOGENOM" id="CLU_023625_2_1_11"/>
<keyword evidence="1 5" id="KW-0963">Cytoplasm</keyword>
<comment type="caution">
    <text evidence="9">The sequence shown here is derived from an EMBL/GenBank/DDBJ whole genome shotgun (WGS) entry which is preliminary data.</text>
</comment>
<dbReference type="InterPro" id="IPR020579">
    <property type="entry name" value="Exonuc_VII_lsu_C"/>
</dbReference>
<dbReference type="GO" id="GO:0009318">
    <property type="term" value="C:exodeoxyribonuclease VII complex"/>
    <property type="evidence" value="ECO:0007669"/>
    <property type="project" value="UniProtKB-UniRule"/>
</dbReference>
<evidence type="ECO:0000256" key="6">
    <source>
        <dbReference type="RuleBase" id="RU004355"/>
    </source>
</evidence>
<evidence type="ECO:0000256" key="1">
    <source>
        <dbReference type="ARBA" id="ARBA00022490"/>
    </source>
</evidence>
<proteinExistence type="inferred from homology"/>
<dbReference type="eggNOG" id="COG1570">
    <property type="taxonomic scope" value="Bacteria"/>
</dbReference>
<gene>
    <name evidence="5" type="primary">xseA</name>
    <name evidence="9" type="ORF">HMPREF9997_00090</name>
</gene>
<dbReference type="GO" id="GO:0006308">
    <property type="term" value="P:DNA catabolic process"/>
    <property type="evidence" value="ECO:0007669"/>
    <property type="project" value="UniProtKB-UniRule"/>
</dbReference>
<dbReference type="PANTHER" id="PTHR30008">
    <property type="entry name" value="EXODEOXYRIBONUCLEASE 7 LARGE SUBUNIT"/>
    <property type="match status" value="1"/>
</dbReference>
<keyword evidence="4 5" id="KW-0269">Exonuclease</keyword>
<dbReference type="HAMAP" id="MF_00378">
    <property type="entry name" value="Exonuc_7_L"/>
    <property type="match status" value="1"/>
</dbReference>
<dbReference type="STRING" id="1035195.HMPREF9997_00090"/>
<dbReference type="InterPro" id="IPR003753">
    <property type="entry name" value="Exonuc_VII_L"/>
</dbReference>
<comment type="similarity">
    <text evidence="5 6">Belongs to the XseA family.</text>
</comment>
<dbReference type="EC" id="3.1.11.6" evidence="5"/>
<evidence type="ECO:0000256" key="2">
    <source>
        <dbReference type="ARBA" id="ARBA00022722"/>
    </source>
</evidence>
<evidence type="ECO:0000313" key="9">
    <source>
        <dbReference type="EMBL" id="EKX92424.1"/>
    </source>
</evidence>
<comment type="subunit">
    <text evidence="5">Heterooligomer composed of large and small subunits.</text>
</comment>
<evidence type="ECO:0000259" key="7">
    <source>
        <dbReference type="Pfam" id="PF02601"/>
    </source>
</evidence>
<sequence length="413" mass="45095">MSNEPTSAENPWPVREVNSKVKAWIERLGSVWVEGQLAQVNMKPSWRFSYLTLRDVEAEMSLQVTCDTALLQNAPAPLRDGDRVVVYGKPTFFTGRGSFSLRATEIRPVGVGELLARIERLRQQLASEGLFDASRKLPLPYLPRCIGLITGRGSAAERDVLSVAEDRWPHVNFKVINTAVQGAPAVPEVIAALEALDADPEVDVIIIARGGGSVEDLLPFSEEAMQRAVSRAITPVVSAIGHEPDNPVLDNVADLRAATPTDAAKRVVPDAREELLRLDQLRQRAAAALRGWVDRQQQNLQALRSRPVLADPFTPITRQEEEVQRALTMGRRDITYLLNSHESQVRALRAQVSALGPSATLARGYSVVQVIPRDGSEPEVVTSYEQAPPGSQLRIRVADGSITAASIAHSPAD</sequence>
<name>L1MN93_9CORY</name>
<dbReference type="NCBIfam" id="TIGR00237">
    <property type="entry name" value="xseA"/>
    <property type="match status" value="1"/>
</dbReference>
<dbReference type="InterPro" id="IPR025824">
    <property type="entry name" value="OB-fold_nuc-bd_dom"/>
</dbReference>
<dbReference type="GO" id="GO:0003676">
    <property type="term" value="F:nucleic acid binding"/>
    <property type="evidence" value="ECO:0007669"/>
    <property type="project" value="InterPro"/>
</dbReference>
<dbReference type="PATRIC" id="fig|1035195.3.peg.82"/>
<comment type="function">
    <text evidence="5">Bidirectionally degrades single-stranded DNA into large acid-insoluble oligonucleotides, which are then degraded further into small acid-soluble oligonucleotides.</text>
</comment>
<accession>L1MN93</accession>
<dbReference type="GO" id="GO:0008855">
    <property type="term" value="F:exodeoxyribonuclease VII activity"/>
    <property type="evidence" value="ECO:0007669"/>
    <property type="project" value="UniProtKB-UniRule"/>
</dbReference>
<dbReference type="AlphaFoldDB" id="L1MN93"/>
<dbReference type="Proteomes" id="UP000010445">
    <property type="component" value="Unassembled WGS sequence"/>
</dbReference>
<reference evidence="9 10" key="1">
    <citation type="submission" date="2012-05" db="EMBL/GenBank/DDBJ databases">
        <authorList>
            <person name="Weinstock G."/>
            <person name="Sodergren E."/>
            <person name="Lobos E.A."/>
            <person name="Fulton L."/>
            <person name="Fulton R."/>
            <person name="Courtney L."/>
            <person name="Fronick C."/>
            <person name="O'Laughlin M."/>
            <person name="Godfrey J."/>
            <person name="Wilson R.M."/>
            <person name="Miner T."/>
            <person name="Farmer C."/>
            <person name="Delehaunty K."/>
            <person name="Cordes M."/>
            <person name="Minx P."/>
            <person name="Tomlinson C."/>
            <person name="Chen J."/>
            <person name="Wollam A."/>
            <person name="Pepin K.H."/>
            <person name="Bhonagiri V."/>
            <person name="Zhang X."/>
            <person name="Suruliraj S."/>
            <person name="Warren W."/>
            <person name="Mitreva M."/>
            <person name="Mardis E.R."/>
            <person name="Wilson R.K."/>
        </authorList>
    </citation>
    <scope>NUCLEOTIDE SEQUENCE [LARGE SCALE GENOMIC DNA]</scope>
    <source>
        <strain evidence="9 10">F0235</strain>
    </source>
</reference>